<name>A0A0F9J9B3_9ZZZZ</name>
<proteinExistence type="predicted"/>
<dbReference type="SUPFAM" id="SSF46689">
    <property type="entry name" value="Homeodomain-like"/>
    <property type="match status" value="1"/>
</dbReference>
<protein>
    <submittedName>
        <fullName evidence="1">Uncharacterized protein</fullName>
    </submittedName>
</protein>
<dbReference type="AlphaFoldDB" id="A0A0F9J9B3"/>
<accession>A0A0F9J9B3</accession>
<dbReference type="InterPro" id="IPR009057">
    <property type="entry name" value="Homeodomain-like_sf"/>
</dbReference>
<organism evidence="1">
    <name type="scientific">marine sediment metagenome</name>
    <dbReference type="NCBI Taxonomy" id="412755"/>
    <lineage>
        <taxon>unclassified sequences</taxon>
        <taxon>metagenomes</taxon>
        <taxon>ecological metagenomes</taxon>
    </lineage>
</organism>
<sequence length="102" mass="11565">MVGYVVLYGMKGKSLPDHRKRCTAMVKVGITDPESQAGIEFCTDCCPYSYCVIFEGKNSTRRVRQEGKITVARKLTSHDVSVEDIALILDISLRTVYRYLRL</sequence>
<gene>
    <name evidence="1" type="ORF">LCGC14_1851990</name>
</gene>
<dbReference type="EMBL" id="LAZR01018614">
    <property type="protein sequence ID" value="KKL95697.1"/>
    <property type="molecule type" value="Genomic_DNA"/>
</dbReference>
<reference evidence="1" key="1">
    <citation type="journal article" date="2015" name="Nature">
        <title>Complex archaea that bridge the gap between prokaryotes and eukaryotes.</title>
        <authorList>
            <person name="Spang A."/>
            <person name="Saw J.H."/>
            <person name="Jorgensen S.L."/>
            <person name="Zaremba-Niedzwiedzka K."/>
            <person name="Martijn J."/>
            <person name="Lind A.E."/>
            <person name="van Eijk R."/>
            <person name="Schleper C."/>
            <person name="Guy L."/>
            <person name="Ettema T.J."/>
        </authorList>
    </citation>
    <scope>NUCLEOTIDE SEQUENCE</scope>
</reference>
<dbReference type="Gene3D" id="1.10.10.60">
    <property type="entry name" value="Homeodomain-like"/>
    <property type="match status" value="1"/>
</dbReference>
<evidence type="ECO:0000313" key="1">
    <source>
        <dbReference type="EMBL" id="KKL95697.1"/>
    </source>
</evidence>
<comment type="caution">
    <text evidence="1">The sequence shown here is derived from an EMBL/GenBank/DDBJ whole genome shotgun (WGS) entry which is preliminary data.</text>
</comment>